<dbReference type="SUPFAM" id="SSF52540">
    <property type="entry name" value="P-loop containing nucleoside triphosphate hydrolases"/>
    <property type="match status" value="1"/>
</dbReference>
<organism evidence="1">
    <name type="scientific">Pseudo-nitzschia australis</name>
    <dbReference type="NCBI Taxonomy" id="44445"/>
    <lineage>
        <taxon>Eukaryota</taxon>
        <taxon>Sar</taxon>
        <taxon>Stramenopiles</taxon>
        <taxon>Ochrophyta</taxon>
        <taxon>Bacillariophyta</taxon>
        <taxon>Bacillariophyceae</taxon>
        <taxon>Bacillariophycidae</taxon>
        <taxon>Bacillariales</taxon>
        <taxon>Bacillariaceae</taxon>
        <taxon>Pseudo-nitzschia</taxon>
    </lineage>
</organism>
<protein>
    <submittedName>
        <fullName evidence="1">Uncharacterized protein</fullName>
    </submittedName>
</protein>
<reference evidence="1" key="1">
    <citation type="submission" date="2021-01" db="EMBL/GenBank/DDBJ databases">
        <authorList>
            <person name="Corre E."/>
            <person name="Pelletier E."/>
            <person name="Niang G."/>
            <person name="Scheremetjew M."/>
            <person name="Finn R."/>
            <person name="Kale V."/>
            <person name="Holt S."/>
            <person name="Cochrane G."/>
            <person name="Meng A."/>
            <person name="Brown T."/>
            <person name="Cohen L."/>
        </authorList>
    </citation>
    <scope>NUCLEOTIDE SEQUENCE</scope>
    <source>
        <strain evidence="1">10249 10 AB</strain>
    </source>
</reference>
<proteinExistence type="predicted"/>
<dbReference type="InterPro" id="IPR027417">
    <property type="entry name" value="P-loop_NTPase"/>
</dbReference>
<accession>A0A7S4A9H0</accession>
<dbReference type="EMBL" id="HBIX01000213">
    <property type="protein sequence ID" value="CAE0707461.1"/>
    <property type="molecule type" value="Transcribed_RNA"/>
</dbReference>
<evidence type="ECO:0000313" key="1">
    <source>
        <dbReference type="EMBL" id="CAE0707461.1"/>
    </source>
</evidence>
<dbReference type="AlphaFoldDB" id="A0A7S4A9H0"/>
<sequence>MQDASLQRSKATVGITLSKKTVDWLEVSFDNGSSHKAVYDALVGAPCKGLMPLRRACCSAKLIPSERRQQAIEVAIEVGNSPKISALLKTIEDKMTKNEKGVIFSNFTSFLDLIQVALEERKVHLCEIRW</sequence>
<gene>
    <name evidence="1" type="ORF">PAUS00366_LOCUS181</name>
</gene>
<dbReference type="Gene3D" id="3.40.50.300">
    <property type="entry name" value="P-loop containing nucleotide triphosphate hydrolases"/>
    <property type="match status" value="1"/>
</dbReference>
<name>A0A7S4A9H0_9STRA</name>